<comment type="subunit">
    <text evidence="14">Heterodimer of AddA and AddB.</text>
</comment>
<organism evidence="16 17">
    <name type="scientific">Paenibacillus montaniterrae</name>
    <dbReference type="NCBI Taxonomy" id="429341"/>
    <lineage>
        <taxon>Bacteria</taxon>
        <taxon>Bacillati</taxon>
        <taxon>Bacillota</taxon>
        <taxon>Bacilli</taxon>
        <taxon>Bacillales</taxon>
        <taxon>Paenibacillaceae</taxon>
        <taxon>Paenibacillus</taxon>
    </lineage>
</organism>
<dbReference type="InterPro" id="IPR014017">
    <property type="entry name" value="DNA_helicase_UvrD-like_C"/>
</dbReference>
<keyword evidence="7 14" id="KW-0347">Helicase</keyword>
<proteinExistence type="inferred from homology"/>
<evidence type="ECO:0000256" key="13">
    <source>
        <dbReference type="ARBA" id="ARBA00023204"/>
    </source>
</evidence>
<name>A0A919YJ53_9BACL</name>
<gene>
    <name evidence="14 16" type="primary">addB</name>
    <name evidence="16" type="ORF">J40TS1_09740</name>
</gene>
<keyword evidence="11 14" id="KW-0411">Iron-sulfur</keyword>
<keyword evidence="3 14" id="KW-0479">Metal-binding</keyword>
<dbReference type="GO" id="GO:0008409">
    <property type="term" value="F:5'-3' exonuclease activity"/>
    <property type="evidence" value="ECO:0007669"/>
    <property type="project" value="UniProtKB-UniRule"/>
</dbReference>
<evidence type="ECO:0000256" key="1">
    <source>
        <dbReference type="ARBA" id="ARBA00022485"/>
    </source>
</evidence>
<keyword evidence="6 14" id="KW-0378">Hydrolase</keyword>
<evidence type="ECO:0000256" key="14">
    <source>
        <dbReference type="HAMAP-Rule" id="MF_01452"/>
    </source>
</evidence>
<dbReference type="GO" id="GO:0046872">
    <property type="term" value="F:metal ion binding"/>
    <property type="evidence" value="ECO:0007669"/>
    <property type="project" value="UniProtKB-KW"/>
</dbReference>
<dbReference type="RefSeq" id="WP_213513551.1">
    <property type="nucleotide sequence ID" value="NZ_BOSE01000001.1"/>
</dbReference>
<evidence type="ECO:0000259" key="15">
    <source>
        <dbReference type="PROSITE" id="PS51217"/>
    </source>
</evidence>
<keyword evidence="9 14" id="KW-0067">ATP-binding</keyword>
<evidence type="ECO:0000256" key="8">
    <source>
        <dbReference type="ARBA" id="ARBA00022839"/>
    </source>
</evidence>
<dbReference type="EC" id="3.1.-.-" evidence="14"/>
<evidence type="ECO:0000256" key="11">
    <source>
        <dbReference type="ARBA" id="ARBA00023014"/>
    </source>
</evidence>
<comment type="similarity">
    <text evidence="14">Belongs to the helicase family. AddB/RexB type 1 subfamily.</text>
</comment>
<comment type="function">
    <text evidence="14">The heterodimer acts as both an ATP-dependent DNA helicase and an ATP-dependent, dual-direction single-stranded exonuclease. Recognizes the chi site generating a DNA molecule suitable for the initiation of homologous recombination. The AddB subunit has 5' -&gt; 3' nuclease activity but not helicase activity.</text>
</comment>
<keyword evidence="12 14" id="KW-0238">DNA-binding</keyword>
<feature type="binding site" evidence="14">
    <location>
        <position position="1134"/>
    </location>
    <ligand>
        <name>[4Fe-4S] cluster</name>
        <dbReference type="ChEBI" id="CHEBI:49883"/>
    </ligand>
</feature>
<dbReference type="Gene3D" id="3.90.320.10">
    <property type="match status" value="1"/>
</dbReference>
<evidence type="ECO:0000313" key="16">
    <source>
        <dbReference type="EMBL" id="GIP15332.1"/>
    </source>
</evidence>
<sequence length="1162" mass="131893">MTIKFILGRAGSGKTHACLEQIRNELRQAPIGAPLILLTPEQASFQMEYELLQQSELKGMLRAQALSFRRLAFRVMQETGGTALVPITDTGKQMLLYKLVHRMADELELFRGSELQSGFIERLNSMLTEWKRYGVTAAQIAELIDELGSSAGKSDLLAKKLHDLCLLYRMMEQELADKYVDDEDYLSLLVQGLPEAASMKGCKLWVDGFHGMTPTEYEALAALIGYCDEVTIALTLDRHYAADEPLDELNLFYQTAETYQHILRLAEQQNIAVEPPVVLDGQLGRFAASPQLAFIERNFGKRKQYLPQEGENNAVTLHAAANRRVEVEALARELLQHVRQYGYRWRDMAIMVRNIASYSDYIELIFKQYEIPVFMDQKQKTLYHPFVEFIRAALETTVHGWQYDAVFRLVKTEMLFPHDGSMPREWFDLLENYVLAAGINGWKWKDERAWRPLATVSLDEEEDTAYYISDQAKEQLAIALAARGMIVPPLAAFGEKLDAAASIKDMCIALYELLEETGSAYRLEQWSVKEQARGNLLMARTHRQLWANVMSLLDELVELAGDEAASPELFMGMLEAGLDSLQLASIPPSLDGVVVGTMERSRLANVKALFVLGTSDGVLPMRMNEDGILSEEEREQLQQQGVQLAPSARRKLLDERFVIYQVLTKPSERLWLSYPLADEEGKGILPSEIIRQLRYQLPQLKLRTTAVEPKLEMELNEQRSFLAHPNTAMTYLIAKLREWQTGAELPPLWWDLYNWYAARTQYHPKLQALLASLDYDNIEQPLKLETAMGLYGSNMRMSVSRVERFVSCPFQHFSIYGLRLKERKQYRLAAPDMGQLFHAALGKLASQLGASWGRLAQDKVKAEADAIVEELIPRLQSEILLSSERFKYIARKLKEIVMQAAVILGEHAARAEFNPVATEIDFGPQGQMPGLKLKLDNGHMIEIVGRIDRVDSAATDEGLLLRVLDYKSSSKALRLSEVIEGLSLQMLTYLDVLLTHGESWLGQKVLPAGVLYFHVHNPLLQVNNGISAEEAGQLMLKRYKMKGLLTADTTVVRMMDTELESGYSQIVPVAVKKDDSFYSNASVVSQQQWEQLRSYVRSKIKHIGEQIQEGVVSIEPYQLGDRTPCQYCDYKAVCQFDPSLEGNHYRKLSKAEEDEIWQRLGE</sequence>
<feature type="binding site" evidence="14">
    <location>
        <position position="1128"/>
    </location>
    <ligand>
        <name>[4Fe-4S] cluster</name>
        <dbReference type="ChEBI" id="CHEBI:49883"/>
    </ligand>
</feature>
<dbReference type="GO" id="GO:0003690">
    <property type="term" value="F:double-stranded DNA binding"/>
    <property type="evidence" value="ECO:0007669"/>
    <property type="project" value="UniProtKB-UniRule"/>
</dbReference>
<dbReference type="Gene3D" id="3.40.50.300">
    <property type="entry name" value="P-loop containing nucleotide triphosphate hydrolases"/>
    <property type="match status" value="3"/>
</dbReference>
<dbReference type="InterPro" id="IPR049035">
    <property type="entry name" value="ADDB_N"/>
</dbReference>
<keyword evidence="17" id="KW-1185">Reference proteome</keyword>
<comment type="cofactor">
    <cofactor evidence="14">
        <name>[4Fe-4S] cluster</name>
        <dbReference type="ChEBI" id="CHEBI:49883"/>
    </cofactor>
    <text evidence="14">Binds 1 [4Fe-4S] cluster.</text>
</comment>
<dbReference type="GO" id="GO:0051539">
    <property type="term" value="F:4 iron, 4 sulfur cluster binding"/>
    <property type="evidence" value="ECO:0007669"/>
    <property type="project" value="UniProtKB-KW"/>
</dbReference>
<evidence type="ECO:0000256" key="12">
    <source>
        <dbReference type="ARBA" id="ARBA00023125"/>
    </source>
</evidence>
<dbReference type="GO" id="GO:0000724">
    <property type="term" value="P:double-strand break repair via homologous recombination"/>
    <property type="evidence" value="ECO:0007669"/>
    <property type="project" value="UniProtKB-UniRule"/>
</dbReference>
<dbReference type="PROSITE" id="PS51217">
    <property type="entry name" value="UVRD_HELICASE_CTER"/>
    <property type="match status" value="1"/>
</dbReference>
<dbReference type="GO" id="GO:0004386">
    <property type="term" value="F:helicase activity"/>
    <property type="evidence" value="ECO:0007669"/>
    <property type="project" value="UniProtKB-KW"/>
</dbReference>
<keyword evidence="13 14" id="KW-0234">DNA repair</keyword>
<feature type="binding site" evidence="14">
    <location>
        <position position="808"/>
    </location>
    <ligand>
        <name>[4Fe-4S] cluster</name>
        <dbReference type="ChEBI" id="CHEBI:49883"/>
    </ligand>
</feature>
<dbReference type="GO" id="GO:0005524">
    <property type="term" value="F:ATP binding"/>
    <property type="evidence" value="ECO:0007669"/>
    <property type="project" value="UniProtKB-UniRule"/>
</dbReference>
<dbReference type="SUPFAM" id="SSF52540">
    <property type="entry name" value="P-loop containing nucleoside triphosphate hydrolases"/>
    <property type="match status" value="1"/>
</dbReference>
<dbReference type="EMBL" id="BOSE01000001">
    <property type="protein sequence ID" value="GIP15332.1"/>
    <property type="molecule type" value="Genomic_DNA"/>
</dbReference>
<reference evidence="16" key="1">
    <citation type="submission" date="2021-03" db="EMBL/GenBank/DDBJ databases">
        <title>Antimicrobial resistance genes in bacteria isolated from Japanese honey, and their potential for conferring macrolide and lincosamide resistance in the American foulbrood pathogen Paenibacillus larvae.</title>
        <authorList>
            <person name="Okamoto M."/>
            <person name="Kumagai M."/>
            <person name="Kanamori H."/>
            <person name="Takamatsu D."/>
        </authorList>
    </citation>
    <scope>NUCLEOTIDE SEQUENCE</scope>
    <source>
        <strain evidence="16">J40TS1</strain>
    </source>
</reference>
<dbReference type="InterPro" id="IPR038726">
    <property type="entry name" value="PDDEXK_AddAB-type"/>
</dbReference>
<dbReference type="Proteomes" id="UP000683139">
    <property type="component" value="Unassembled WGS sequence"/>
</dbReference>
<comment type="cofactor">
    <cofactor evidence="14">
        <name>Mg(2+)</name>
        <dbReference type="ChEBI" id="CHEBI:18420"/>
    </cofactor>
</comment>
<keyword evidence="5 14" id="KW-0227">DNA damage</keyword>
<dbReference type="Gene3D" id="6.10.140.1030">
    <property type="match status" value="1"/>
</dbReference>
<keyword evidence="4 14" id="KW-0547">Nucleotide-binding</keyword>
<dbReference type="NCBIfam" id="TIGR02773">
    <property type="entry name" value="addB_Gpos"/>
    <property type="match status" value="1"/>
</dbReference>
<dbReference type="Pfam" id="PF21445">
    <property type="entry name" value="ADDB_N"/>
    <property type="match status" value="1"/>
</dbReference>
<dbReference type="InterPro" id="IPR014140">
    <property type="entry name" value="DNA_helicase_suAddB"/>
</dbReference>
<keyword evidence="1 14" id="KW-0004">4Fe-4S</keyword>
<evidence type="ECO:0000256" key="10">
    <source>
        <dbReference type="ARBA" id="ARBA00023004"/>
    </source>
</evidence>
<keyword evidence="8 14" id="KW-0269">Exonuclease</keyword>
<evidence type="ECO:0000256" key="7">
    <source>
        <dbReference type="ARBA" id="ARBA00022806"/>
    </source>
</evidence>
<accession>A0A919YJ53</accession>
<evidence type="ECO:0000256" key="3">
    <source>
        <dbReference type="ARBA" id="ARBA00022723"/>
    </source>
</evidence>
<keyword evidence="10 14" id="KW-0408">Iron</keyword>
<dbReference type="PANTHER" id="PTHR30591">
    <property type="entry name" value="RECBCD ENZYME SUBUNIT RECC"/>
    <property type="match status" value="1"/>
</dbReference>
<dbReference type="HAMAP" id="MF_01452">
    <property type="entry name" value="AddB_type1"/>
    <property type="match status" value="1"/>
</dbReference>
<evidence type="ECO:0000256" key="6">
    <source>
        <dbReference type="ARBA" id="ARBA00022801"/>
    </source>
</evidence>
<dbReference type="PANTHER" id="PTHR30591:SF1">
    <property type="entry name" value="RECBCD ENZYME SUBUNIT RECC"/>
    <property type="match status" value="1"/>
</dbReference>
<comment type="miscellaneous">
    <text evidence="14">Despite having conserved helicase domains, this subunit does not have helicase activity.</text>
</comment>
<evidence type="ECO:0000313" key="17">
    <source>
        <dbReference type="Proteomes" id="UP000683139"/>
    </source>
</evidence>
<dbReference type="AlphaFoldDB" id="A0A919YJ53"/>
<evidence type="ECO:0000256" key="4">
    <source>
        <dbReference type="ARBA" id="ARBA00022741"/>
    </source>
</evidence>
<feature type="domain" description="UvrD-like helicase C-terminal" evidence="15">
    <location>
        <begin position="282"/>
        <end position="591"/>
    </location>
</feature>
<keyword evidence="2 14" id="KW-0540">Nuclease</keyword>
<dbReference type="InterPro" id="IPR011604">
    <property type="entry name" value="PDDEXK-like_dom_sf"/>
</dbReference>
<evidence type="ECO:0000256" key="9">
    <source>
        <dbReference type="ARBA" id="ARBA00022840"/>
    </source>
</evidence>
<comment type="caution">
    <text evidence="16">The sequence shown here is derived from an EMBL/GenBank/DDBJ whole genome shotgun (WGS) entry which is preliminary data.</text>
</comment>
<evidence type="ECO:0000256" key="2">
    <source>
        <dbReference type="ARBA" id="ARBA00022722"/>
    </source>
</evidence>
<evidence type="ECO:0000256" key="5">
    <source>
        <dbReference type="ARBA" id="ARBA00022763"/>
    </source>
</evidence>
<protein>
    <recommendedName>
        <fullName evidence="14">ATP-dependent helicase/deoxyribonuclease subunit B</fullName>
        <ecNumber evidence="14">3.1.-.-</ecNumber>
    </recommendedName>
    <alternativeName>
        <fullName evidence="14">ATP-dependent helicase/nuclease subunit AddB</fullName>
    </alternativeName>
</protein>
<dbReference type="Pfam" id="PF12705">
    <property type="entry name" value="PDDEXK_1"/>
    <property type="match status" value="1"/>
</dbReference>
<dbReference type="InterPro" id="IPR027417">
    <property type="entry name" value="P-loop_NTPase"/>
</dbReference>
<feature type="binding site" evidence="14">
    <location>
        <position position="1125"/>
    </location>
    <ligand>
        <name>[4Fe-4S] cluster</name>
        <dbReference type="ChEBI" id="CHEBI:49883"/>
    </ligand>
</feature>